<evidence type="ECO:0000256" key="8">
    <source>
        <dbReference type="ARBA" id="ARBA00023303"/>
    </source>
</evidence>
<dbReference type="GO" id="GO:0005886">
    <property type="term" value="C:plasma membrane"/>
    <property type="evidence" value="ECO:0007669"/>
    <property type="project" value="UniProtKB-SubCell"/>
</dbReference>
<keyword evidence="12" id="KW-1185">Reference proteome</keyword>
<evidence type="ECO:0000313" key="12">
    <source>
        <dbReference type="Proteomes" id="UP001209878"/>
    </source>
</evidence>
<dbReference type="AlphaFoldDB" id="A0AAD9KW50"/>
<dbReference type="PANTHER" id="PTHR11893:SF36">
    <property type="entry name" value="INNEXIN-5"/>
    <property type="match status" value="1"/>
</dbReference>
<comment type="similarity">
    <text evidence="9">Belongs to the pannexin family.</text>
</comment>
<name>A0AAD9KW50_RIDPI</name>
<keyword evidence="2 9" id="KW-0813">Transport</keyword>
<evidence type="ECO:0000256" key="5">
    <source>
        <dbReference type="ARBA" id="ARBA00022989"/>
    </source>
</evidence>
<evidence type="ECO:0000256" key="7">
    <source>
        <dbReference type="ARBA" id="ARBA00023136"/>
    </source>
</evidence>
<keyword evidence="7 9" id="KW-0472">Membrane</keyword>
<evidence type="ECO:0000256" key="9">
    <source>
        <dbReference type="RuleBase" id="RU010713"/>
    </source>
</evidence>
<dbReference type="InterPro" id="IPR000990">
    <property type="entry name" value="Innexin"/>
</dbReference>
<organism evidence="11 12">
    <name type="scientific">Ridgeia piscesae</name>
    <name type="common">Tubeworm</name>
    <dbReference type="NCBI Taxonomy" id="27915"/>
    <lineage>
        <taxon>Eukaryota</taxon>
        <taxon>Metazoa</taxon>
        <taxon>Spiralia</taxon>
        <taxon>Lophotrochozoa</taxon>
        <taxon>Annelida</taxon>
        <taxon>Polychaeta</taxon>
        <taxon>Sedentaria</taxon>
        <taxon>Canalipalpata</taxon>
        <taxon>Sabellida</taxon>
        <taxon>Siboglinidae</taxon>
        <taxon>Ridgeia</taxon>
    </lineage>
</organism>
<accession>A0AAD9KW50</accession>
<comment type="subcellular location">
    <subcellularLocation>
        <location evidence="1 9">Cell membrane</location>
        <topology evidence="1 9">Multi-pass membrane protein</topology>
    </subcellularLocation>
</comment>
<feature type="transmembrane region" description="Helical" evidence="9">
    <location>
        <begin position="96"/>
        <end position="115"/>
    </location>
</feature>
<keyword evidence="8 9" id="KW-0407">Ion channel</keyword>
<dbReference type="Pfam" id="PF00876">
    <property type="entry name" value="Innexin"/>
    <property type="match status" value="1"/>
</dbReference>
<dbReference type="PROSITE" id="PS51013">
    <property type="entry name" value="PANNEXIN"/>
    <property type="match status" value="1"/>
</dbReference>
<evidence type="ECO:0000256" key="10">
    <source>
        <dbReference type="SAM" id="MobiDB-lite"/>
    </source>
</evidence>
<evidence type="ECO:0000313" key="11">
    <source>
        <dbReference type="EMBL" id="KAK2178803.1"/>
    </source>
</evidence>
<proteinExistence type="inferred from homology"/>
<dbReference type="Proteomes" id="UP001209878">
    <property type="component" value="Unassembled WGS sequence"/>
</dbReference>
<comment type="caution">
    <text evidence="11">The sequence shown here is derived from an EMBL/GenBank/DDBJ whole genome shotgun (WGS) entry which is preliminary data.</text>
</comment>
<dbReference type="GO" id="GO:0005921">
    <property type="term" value="C:gap junction"/>
    <property type="evidence" value="ECO:0007669"/>
    <property type="project" value="UniProtKB-UniRule"/>
</dbReference>
<feature type="transmembrane region" description="Helical" evidence="9">
    <location>
        <begin position="198"/>
        <end position="220"/>
    </location>
</feature>
<feature type="transmembrane region" description="Helical" evidence="9">
    <location>
        <begin position="289"/>
        <end position="313"/>
    </location>
</feature>
<evidence type="ECO:0000256" key="6">
    <source>
        <dbReference type="ARBA" id="ARBA00023065"/>
    </source>
</evidence>
<dbReference type="PANTHER" id="PTHR11893">
    <property type="entry name" value="INNEXIN"/>
    <property type="match status" value="1"/>
</dbReference>
<dbReference type="PRINTS" id="PR01262">
    <property type="entry name" value="INNEXIN"/>
</dbReference>
<keyword evidence="3" id="KW-1003">Cell membrane</keyword>
<evidence type="ECO:0000256" key="3">
    <source>
        <dbReference type="ARBA" id="ARBA00022475"/>
    </source>
</evidence>
<feature type="region of interest" description="Disordered" evidence="10">
    <location>
        <begin position="395"/>
        <end position="418"/>
    </location>
</feature>
<keyword evidence="5 9" id="KW-1133">Transmembrane helix</keyword>
<gene>
    <name evidence="9" type="primary">inx</name>
    <name evidence="11" type="ORF">NP493_530g01075</name>
</gene>
<dbReference type="GO" id="GO:0034220">
    <property type="term" value="P:monoatomic ion transmembrane transport"/>
    <property type="evidence" value="ECO:0007669"/>
    <property type="project" value="UniProtKB-KW"/>
</dbReference>
<sequence>MDKLVSLVTSNPKVKNPRDDDFADRLSSRYTVAYLVVAAVLVSFRSYVGSPITCWAPVHFHSSHRKFTNSYCWVRNTYYLPWDEEVPRPNEERQMILYYQWIPFILLGQALFFYLPSIVWHGLNSKAGVDSDNILSSAHTMSRTDSQEKKERTLMLVTKQIDRFLESRKATQTGYHLDMKTILSATLCRCCGRRVGNYLVMLFLFSKICYIANVISQLFILNKILSAEFNLYGFDIMRDQKVADHDWTEAKNVIFPRVTFCDFLVRRLGNNHRYTVQCVLPINLYNEKIYMILWFWMVFVAAASILSLIVWFVRTLLRGDRMKFIQNHLEAQNKLQMHGDYERCGEFLDNYLRQDGAFILRLVAHNTDSITTTEITCSLWDFWKEKVSKRKPMFRGDMPPDDDFGLGGADTLPMKTAE</sequence>
<comment type="function">
    <text evidence="9">Structural component of the gap junctions.</text>
</comment>
<feature type="transmembrane region" description="Helical" evidence="9">
    <location>
        <begin position="30"/>
        <end position="48"/>
    </location>
</feature>
<keyword evidence="4 9" id="KW-0812">Transmembrane</keyword>
<evidence type="ECO:0000256" key="1">
    <source>
        <dbReference type="ARBA" id="ARBA00004651"/>
    </source>
</evidence>
<protein>
    <recommendedName>
        <fullName evidence="9">Innexin</fullName>
    </recommendedName>
</protein>
<keyword evidence="6 9" id="KW-0406">Ion transport</keyword>
<evidence type="ECO:0000256" key="2">
    <source>
        <dbReference type="ARBA" id="ARBA00022448"/>
    </source>
</evidence>
<evidence type="ECO:0000256" key="4">
    <source>
        <dbReference type="ARBA" id="ARBA00022692"/>
    </source>
</evidence>
<dbReference type="EMBL" id="JAODUO010000528">
    <property type="protein sequence ID" value="KAK2178803.1"/>
    <property type="molecule type" value="Genomic_DNA"/>
</dbReference>
<reference evidence="11" key="1">
    <citation type="journal article" date="2023" name="Mol. Biol. Evol.">
        <title>Third-Generation Sequencing Reveals the Adaptive Role of the Epigenome in Three Deep-Sea Polychaetes.</title>
        <authorList>
            <person name="Perez M."/>
            <person name="Aroh O."/>
            <person name="Sun Y."/>
            <person name="Lan Y."/>
            <person name="Juniper S.K."/>
            <person name="Young C.R."/>
            <person name="Angers B."/>
            <person name="Qian P.Y."/>
        </authorList>
    </citation>
    <scope>NUCLEOTIDE SEQUENCE</scope>
    <source>
        <strain evidence="11">R07B-5</strain>
    </source>
</reference>